<dbReference type="EMBL" id="JANBQF010000029">
    <property type="protein sequence ID" value="KAJ2007353.1"/>
    <property type="molecule type" value="Genomic_DNA"/>
</dbReference>
<keyword evidence="2" id="KW-1185">Reference proteome</keyword>
<accession>A0A9W8BP30</accession>
<protein>
    <submittedName>
        <fullName evidence="1">Uncharacterized protein</fullName>
    </submittedName>
</protein>
<dbReference type="SUPFAM" id="SSF53448">
    <property type="entry name" value="Nucleotide-diphospho-sugar transferases"/>
    <property type="match status" value="1"/>
</dbReference>
<reference evidence="1" key="1">
    <citation type="submission" date="2022-07" db="EMBL/GenBank/DDBJ databases">
        <title>Phylogenomic reconstructions and comparative analyses of Kickxellomycotina fungi.</title>
        <authorList>
            <person name="Reynolds N.K."/>
            <person name="Stajich J.E."/>
            <person name="Barry K."/>
            <person name="Grigoriev I.V."/>
            <person name="Crous P."/>
            <person name="Smith M.E."/>
        </authorList>
    </citation>
    <scope>NUCLEOTIDE SEQUENCE</scope>
    <source>
        <strain evidence="1">IMI 214461</strain>
    </source>
</reference>
<dbReference type="OrthoDB" id="2398757at2759"/>
<evidence type="ECO:0000313" key="1">
    <source>
        <dbReference type="EMBL" id="KAJ2007353.1"/>
    </source>
</evidence>
<proteinExistence type="predicted"/>
<organism evidence="1 2">
    <name type="scientific">Coemansia thaxteri</name>
    <dbReference type="NCBI Taxonomy" id="2663907"/>
    <lineage>
        <taxon>Eukaryota</taxon>
        <taxon>Fungi</taxon>
        <taxon>Fungi incertae sedis</taxon>
        <taxon>Zoopagomycota</taxon>
        <taxon>Kickxellomycotina</taxon>
        <taxon>Kickxellomycetes</taxon>
        <taxon>Kickxellales</taxon>
        <taxon>Kickxellaceae</taxon>
        <taxon>Coemansia</taxon>
    </lineage>
</organism>
<sequence length="223" mass="25361">MPEVAHTQLVDGELPDVKELSSLESILPVRKHPTSTLFMFRGDFSSPYYDIFALHKRATRICDKDTKAGGCDIKLAKNYKWGTLAEKLVDTLDLFCKHSDSKKTDFYVKIDDDLIMPESKLDEILAKMASTHCQFAGGIVSNSPTYWAVGQIYIFKRSILDDICKRLPSYTIVRPDAEDITMGMLVNSTDPSAFCGLNSPENHWHINYDDGRVQIHYHKQHNE</sequence>
<name>A0A9W8BP30_9FUNG</name>
<evidence type="ECO:0000313" key="2">
    <source>
        <dbReference type="Proteomes" id="UP001150907"/>
    </source>
</evidence>
<gene>
    <name evidence="1" type="ORF">H4R26_000835</name>
</gene>
<dbReference type="AlphaFoldDB" id="A0A9W8BP30"/>
<dbReference type="Proteomes" id="UP001150907">
    <property type="component" value="Unassembled WGS sequence"/>
</dbReference>
<comment type="caution">
    <text evidence="1">The sequence shown here is derived from an EMBL/GenBank/DDBJ whole genome shotgun (WGS) entry which is preliminary data.</text>
</comment>
<dbReference type="InterPro" id="IPR029044">
    <property type="entry name" value="Nucleotide-diphossugar_trans"/>
</dbReference>